<dbReference type="Proteomes" id="UP000429607">
    <property type="component" value="Unassembled WGS sequence"/>
</dbReference>
<evidence type="ECO:0000313" key="6">
    <source>
        <dbReference type="Proteomes" id="UP000435112"/>
    </source>
</evidence>
<name>A0A6A4E0D3_9STRA</name>
<gene>
    <name evidence="1" type="ORF">PR001_g18878</name>
    <name evidence="2" type="ORF">PR002_g12390</name>
    <name evidence="3" type="ORF">PR003_g20015</name>
</gene>
<evidence type="ECO:0000313" key="4">
    <source>
        <dbReference type="Proteomes" id="UP000429607"/>
    </source>
</evidence>
<keyword evidence="5" id="KW-1185">Reference proteome</keyword>
<dbReference type="EMBL" id="QXFT01001738">
    <property type="protein sequence ID" value="KAE9311453.1"/>
    <property type="molecule type" value="Genomic_DNA"/>
</dbReference>
<dbReference type="OrthoDB" id="10281524at2759"/>
<proteinExistence type="predicted"/>
<dbReference type="Proteomes" id="UP000435112">
    <property type="component" value="Unassembled WGS sequence"/>
</dbReference>
<evidence type="ECO:0000313" key="1">
    <source>
        <dbReference type="EMBL" id="KAE9000102.1"/>
    </source>
</evidence>
<accession>A0A6A4E0D3</accession>
<evidence type="ECO:0000313" key="2">
    <source>
        <dbReference type="EMBL" id="KAE9020965.1"/>
    </source>
</evidence>
<dbReference type="EMBL" id="QXFU01000777">
    <property type="protein sequence ID" value="KAE9020965.1"/>
    <property type="molecule type" value="Genomic_DNA"/>
</dbReference>
<sequence length="128" mass="13687">MPAQWGWRRGGGLRLTAVSTLELDGGASGSLSLPAYTRSHARPSGSNPRVSIGCYCGSQASYRSVYARDIVLIGPKSVRAEVRGDVTAEGTAHGNSKCKRLAWPHAHGWTPTWRTARCSCRGLSAPLH</sequence>
<comment type="caution">
    <text evidence="3">The sequence shown here is derived from an EMBL/GenBank/DDBJ whole genome shotgun (WGS) entry which is preliminary data.</text>
</comment>
<protein>
    <submittedName>
        <fullName evidence="3">Uncharacterized protein</fullName>
    </submittedName>
</protein>
<dbReference type="EMBL" id="QXFV01001701">
    <property type="protein sequence ID" value="KAE9000102.1"/>
    <property type="molecule type" value="Genomic_DNA"/>
</dbReference>
<evidence type="ECO:0000313" key="3">
    <source>
        <dbReference type="EMBL" id="KAE9311453.1"/>
    </source>
</evidence>
<organism evidence="3 5">
    <name type="scientific">Phytophthora rubi</name>
    <dbReference type="NCBI Taxonomy" id="129364"/>
    <lineage>
        <taxon>Eukaryota</taxon>
        <taxon>Sar</taxon>
        <taxon>Stramenopiles</taxon>
        <taxon>Oomycota</taxon>
        <taxon>Peronosporomycetes</taxon>
        <taxon>Peronosporales</taxon>
        <taxon>Peronosporaceae</taxon>
        <taxon>Phytophthora</taxon>
    </lineage>
</organism>
<dbReference type="AlphaFoldDB" id="A0A6A4E0D3"/>
<dbReference type="Proteomes" id="UP000434957">
    <property type="component" value="Unassembled WGS sequence"/>
</dbReference>
<reference evidence="3 5" key="1">
    <citation type="submission" date="2018-08" db="EMBL/GenBank/DDBJ databases">
        <title>Genomic investigation of the strawberry pathogen Phytophthora fragariae indicates pathogenicity is determined by transcriptional variation in three key races.</title>
        <authorList>
            <person name="Adams T.M."/>
            <person name="Armitage A.D."/>
            <person name="Sobczyk M.K."/>
            <person name="Bates H.J."/>
            <person name="Dunwell J.M."/>
            <person name="Nellist C.F."/>
            <person name="Harrison R.J."/>
        </authorList>
    </citation>
    <scope>NUCLEOTIDE SEQUENCE [LARGE SCALE GENOMIC DNA]</scope>
    <source>
        <strain evidence="1 4">SCRP249</strain>
        <strain evidence="2 6">SCRP324</strain>
        <strain evidence="3 5">SCRP333</strain>
    </source>
</reference>
<evidence type="ECO:0000313" key="5">
    <source>
        <dbReference type="Proteomes" id="UP000434957"/>
    </source>
</evidence>